<dbReference type="RefSeq" id="WP_006292470.1">
    <property type="nucleotide sequence ID" value="NZ_GG770225.1"/>
</dbReference>
<dbReference type="HOGENOM" id="CLU_161187_0_0_11"/>
<keyword evidence="3" id="KW-1185">Reference proteome</keyword>
<accession>W5IHK9</accession>
<sequence length="116" mass="13165">MGRGRQKAKQTKMARKLKYMTTDTDYNELEKELSSQEAEETEKDDRQEDSISQTDKNSLREDDTTPDLDDYAAWAAEAAKKAESQAAKKPVPHKPFPKIPMPSALKPKPKSKPKQD</sequence>
<evidence type="ECO:0000256" key="1">
    <source>
        <dbReference type="SAM" id="MobiDB-lite"/>
    </source>
</evidence>
<feature type="compositionally biased region" description="Basic residues" evidence="1">
    <location>
        <begin position="107"/>
        <end position="116"/>
    </location>
</feature>
<dbReference type="eggNOG" id="ENOG5032FNP">
    <property type="taxonomic scope" value="Bacteria"/>
</dbReference>
<dbReference type="EMBL" id="ADCX01000002">
    <property type="protein sequence ID" value="EFG26509.1"/>
    <property type="molecule type" value="Genomic_DNA"/>
</dbReference>
<evidence type="ECO:0000313" key="3">
    <source>
        <dbReference type="Proteomes" id="UP000005777"/>
    </source>
</evidence>
<dbReference type="Pfam" id="PF11273">
    <property type="entry name" value="DUF3073"/>
    <property type="match status" value="1"/>
</dbReference>
<evidence type="ECO:0008006" key="4">
    <source>
        <dbReference type="Google" id="ProtNLM"/>
    </source>
</evidence>
<dbReference type="Proteomes" id="UP000005777">
    <property type="component" value="Unassembled WGS sequence"/>
</dbReference>
<feature type="compositionally biased region" description="Basic residues" evidence="1">
    <location>
        <begin position="1"/>
        <end position="18"/>
    </location>
</feature>
<protein>
    <recommendedName>
        <fullName evidence="4">DUF3073 domain-containing protein</fullName>
    </recommendedName>
</protein>
<feature type="region of interest" description="Disordered" evidence="1">
    <location>
        <begin position="1"/>
        <end position="116"/>
    </location>
</feature>
<gene>
    <name evidence="2" type="ORF">HMPREF9020_00128</name>
</gene>
<dbReference type="InterPro" id="IPR021426">
    <property type="entry name" value="DUF3073"/>
</dbReference>
<evidence type="ECO:0000313" key="2">
    <source>
        <dbReference type="EMBL" id="EFG26509.1"/>
    </source>
</evidence>
<dbReference type="AlphaFoldDB" id="W5IHK9"/>
<organism evidence="2 3">
    <name type="scientific">Scardovia inopinata F0304</name>
    <dbReference type="NCBI Taxonomy" id="641146"/>
    <lineage>
        <taxon>Bacteria</taxon>
        <taxon>Bacillati</taxon>
        <taxon>Actinomycetota</taxon>
        <taxon>Actinomycetes</taxon>
        <taxon>Bifidobacteriales</taxon>
        <taxon>Bifidobacteriaceae</taxon>
        <taxon>Scardovia</taxon>
    </lineage>
</organism>
<comment type="caution">
    <text evidence="2">The sequence shown here is derived from an EMBL/GenBank/DDBJ whole genome shotgun (WGS) entry which is preliminary data.</text>
</comment>
<name>W5IHK9_SCAIO</name>
<reference evidence="2 3" key="1">
    <citation type="submission" date="2012-01" db="EMBL/GenBank/DDBJ databases">
        <title>The Genome Sequence of Scardovia inopinata F0304.</title>
        <authorList>
            <consortium name="The Broad Institute Genome Sequencing Platform"/>
            <person name="Ward D."/>
            <person name="Earl A."/>
            <person name="Feldgarden M."/>
            <person name="Gevers D."/>
            <person name="Young S."/>
            <person name="Zeng Q."/>
            <person name="Koehrsen M."/>
            <person name="Alvarado L."/>
            <person name="Berlin A.M."/>
            <person name="Borenstein D."/>
            <person name="Chapman S.B."/>
            <person name="Chen Z."/>
            <person name="Engels R."/>
            <person name="Freedman E."/>
            <person name="Gellesch M."/>
            <person name="Goldberg J."/>
            <person name="Griggs A."/>
            <person name="Gujja S."/>
            <person name="Heilman E.R."/>
            <person name="Heiman D.I."/>
            <person name="Hepburn T.A."/>
            <person name="Howarth C."/>
            <person name="Jen D."/>
            <person name="Larson L."/>
            <person name="Mehta T."/>
            <person name="Park D."/>
            <person name="Pearson M."/>
            <person name="Richards J."/>
            <person name="Roberts A."/>
            <person name="Saif S."/>
            <person name="Shea T.D."/>
            <person name="Shenoy N."/>
            <person name="Sisk P."/>
            <person name="Stolte C."/>
            <person name="Sykes S.N."/>
            <person name="Walk T."/>
            <person name="White J."/>
            <person name="Yandava C."/>
            <person name="Izard J."/>
            <person name="Baranova O.V."/>
            <person name="Blanton J.M."/>
            <person name="Tanner A.C."/>
            <person name="Dewhirst F."/>
            <person name="Haas B."/>
            <person name="Nusbaum C."/>
            <person name="Birren B."/>
        </authorList>
    </citation>
    <scope>NUCLEOTIDE SEQUENCE [LARGE SCALE GENOMIC DNA]</scope>
    <source>
        <strain evidence="2 3">F0304</strain>
    </source>
</reference>
<proteinExistence type="predicted"/>